<dbReference type="PROSITE" id="PS50878">
    <property type="entry name" value="RT_POL"/>
    <property type="match status" value="1"/>
</dbReference>
<dbReference type="OrthoDB" id="5954387at2759"/>
<dbReference type="Pfam" id="PF00078">
    <property type="entry name" value="RVT_1"/>
    <property type="match status" value="1"/>
</dbReference>
<keyword evidence="2" id="KW-1185">Reference proteome</keyword>
<evidence type="ECO:0000313" key="2">
    <source>
        <dbReference type="Proteomes" id="UP001152795"/>
    </source>
</evidence>
<dbReference type="PANTHER" id="PTHR33332">
    <property type="entry name" value="REVERSE TRANSCRIPTASE DOMAIN-CONTAINING PROTEIN"/>
    <property type="match status" value="1"/>
</dbReference>
<gene>
    <name evidence="1" type="ORF">PACLA_8A049464</name>
</gene>
<dbReference type="InterPro" id="IPR000477">
    <property type="entry name" value="RT_dom"/>
</dbReference>
<evidence type="ECO:0000313" key="1">
    <source>
        <dbReference type="EMBL" id="CAB4007093.1"/>
    </source>
</evidence>
<dbReference type="Proteomes" id="UP001152795">
    <property type="component" value="Unassembled WGS sequence"/>
</dbReference>
<dbReference type="AlphaFoldDB" id="A0A6S7HSY6"/>
<proteinExistence type="predicted"/>
<sequence>MRNATDRSIRTDRSEIRQRNRYQQTTIGGTTSRPLAVTSGVPQGSILGPLLFLLHENHLSESVGNSSIATFADDTKIFKTVNNVSDATNFKENSSKANLILNTQKCKVMRITRKHHKTEYPYKLHDAVLESAVHERDLGVWTSSNLTWSNVLKQPKCSAT</sequence>
<dbReference type="EMBL" id="CACRXK020005693">
    <property type="protein sequence ID" value="CAB4007093.1"/>
    <property type="molecule type" value="Genomic_DNA"/>
</dbReference>
<reference evidence="1" key="1">
    <citation type="submission" date="2020-04" db="EMBL/GenBank/DDBJ databases">
        <authorList>
            <person name="Alioto T."/>
            <person name="Alioto T."/>
            <person name="Gomez Garrido J."/>
        </authorList>
    </citation>
    <scope>NUCLEOTIDE SEQUENCE</scope>
    <source>
        <strain evidence="1">A484AB</strain>
    </source>
</reference>
<organism evidence="1 2">
    <name type="scientific">Paramuricea clavata</name>
    <name type="common">Red gorgonian</name>
    <name type="synonym">Violescent sea-whip</name>
    <dbReference type="NCBI Taxonomy" id="317549"/>
    <lineage>
        <taxon>Eukaryota</taxon>
        <taxon>Metazoa</taxon>
        <taxon>Cnidaria</taxon>
        <taxon>Anthozoa</taxon>
        <taxon>Octocorallia</taxon>
        <taxon>Malacalcyonacea</taxon>
        <taxon>Plexauridae</taxon>
        <taxon>Paramuricea</taxon>
    </lineage>
</organism>
<name>A0A6S7HSY6_PARCT</name>
<accession>A0A6S7HSY6</accession>
<protein>
    <submittedName>
        <fullName evidence="1">Uncharacterized protein</fullName>
    </submittedName>
</protein>
<comment type="caution">
    <text evidence="1">The sequence shown here is derived from an EMBL/GenBank/DDBJ whole genome shotgun (WGS) entry which is preliminary data.</text>
</comment>